<dbReference type="InterPro" id="IPR012826">
    <property type="entry name" value="FliN"/>
</dbReference>
<keyword evidence="11" id="KW-1185">Reference proteome</keyword>
<dbReference type="PANTHER" id="PTHR43484:SF1">
    <property type="entry name" value="FLAGELLAR MOTOR SWITCH PROTEIN FLIN"/>
    <property type="match status" value="1"/>
</dbReference>
<feature type="domain" description="CheC-like protein" evidence="9">
    <location>
        <begin position="39"/>
        <end position="74"/>
    </location>
</feature>
<protein>
    <submittedName>
        <fullName evidence="10">Flagellar motor switch phosphatase FliY</fullName>
    </submittedName>
</protein>
<dbReference type="GO" id="GO:0016787">
    <property type="term" value="F:hydrolase activity"/>
    <property type="evidence" value="ECO:0007669"/>
    <property type="project" value="InterPro"/>
</dbReference>
<dbReference type="RefSeq" id="WP_115791692.1">
    <property type="nucleotide sequence ID" value="NZ_QSLN01000001.1"/>
</dbReference>
<dbReference type="CDD" id="cd17907">
    <property type="entry name" value="FliY_FliN-Y"/>
    <property type="match status" value="1"/>
</dbReference>
<dbReference type="PRINTS" id="PR00956">
    <property type="entry name" value="FLGMOTORFLIN"/>
</dbReference>
<evidence type="ECO:0000256" key="6">
    <source>
        <dbReference type="ARBA" id="ARBA00023136"/>
    </source>
</evidence>
<dbReference type="InterPro" id="IPR036429">
    <property type="entry name" value="SpoA-like_sf"/>
</dbReference>
<sequence>MKDEHFLSQEEIDALLKGAGTSPDEGSKTAGEGPDLTEEEKDALGEIGNIAMGAAATALSEILGRRVTITSPHVWVTTKEELLRSFTVPYLIVSVSYTEGLEGTSLLVVKVEDASVVADLMMGGEGKRSDTLGEIEISAVAEAMNQMMGAAATSLADIYHRTVGIAPPQVRIFSKEGEATTDDLGVEDPIAVISFRMTIEDLLDTEIMRVLSVGTAKEEASLLWQGVYGEGGEKKEELSPQESFPAEEAAATAAPAFAPTSPSLDVDRSRLELILDIPLKVSVVLGRTRRPIKEILSLGPGSILELDALVDEPVEILVNGVLVARGEVVVVEENFGVRITSIVTPQERLRYLARPRER</sequence>
<dbReference type="Gene3D" id="2.30.330.10">
    <property type="entry name" value="SpoA-like"/>
    <property type="match status" value="1"/>
</dbReference>
<keyword evidence="10" id="KW-0969">Cilium</keyword>
<evidence type="ECO:0000256" key="5">
    <source>
        <dbReference type="ARBA" id="ARBA00022779"/>
    </source>
</evidence>
<comment type="similarity">
    <text evidence="2">Belongs to the FliN/MopA/SpaO family.</text>
</comment>
<dbReference type="NCBIfam" id="TIGR02480">
    <property type="entry name" value="fliN"/>
    <property type="match status" value="1"/>
</dbReference>
<dbReference type="SUPFAM" id="SSF101801">
    <property type="entry name" value="Surface presentation of antigens (SPOA)"/>
    <property type="match status" value="1"/>
</dbReference>
<comment type="subcellular location">
    <subcellularLocation>
        <location evidence="1">Cell membrane</location>
        <topology evidence="1">Peripheral membrane protein</topology>
        <orientation evidence="1">Cytoplasmic side</orientation>
    </subcellularLocation>
</comment>
<proteinExistence type="inferred from homology"/>
<dbReference type="InterPro" id="IPR028976">
    <property type="entry name" value="CheC-like_sf"/>
</dbReference>
<gene>
    <name evidence="10" type="ORF">DXX99_01210</name>
</gene>
<evidence type="ECO:0000256" key="4">
    <source>
        <dbReference type="ARBA" id="ARBA00022500"/>
    </source>
</evidence>
<evidence type="ECO:0000256" key="7">
    <source>
        <dbReference type="SAM" id="MobiDB-lite"/>
    </source>
</evidence>
<name>A0A3D8P7T8_9THEO</name>
<dbReference type="GO" id="GO:0006935">
    <property type="term" value="P:chemotaxis"/>
    <property type="evidence" value="ECO:0007669"/>
    <property type="project" value="UniProtKB-KW"/>
</dbReference>
<evidence type="ECO:0000313" key="11">
    <source>
        <dbReference type="Proteomes" id="UP000256329"/>
    </source>
</evidence>
<dbReference type="GO" id="GO:0009425">
    <property type="term" value="C:bacterial-type flagellum basal body"/>
    <property type="evidence" value="ECO:0007669"/>
    <property type="project" value="InterPro"/>
</dbReference>
<evidence type="ECO:0000256" key="3">
    <source>
        <dbReference type="ARBA" id="ARBA00022475"/>
    </source>
</evidence>
<evidence type="ECO:0000256" key="1">
    <source>
        <dbReference type="ARBA" id="ARBA00004413"/>
    </source>
</evidence>
<reference evidence="10 11" key="1">
    <citation type="submission" date="2018-08" db="EMBL/GenBank/DDBJ databases">
        <title>Form III RuBisCO-mediated autotrophy in Thermodesulfobium bacteria.</title>
        <authorList>
            <person name="Toshchakov S.V."/>
            <person name="Kublanov I.V."/>
            <person name="Frolov E."/>
            <person name="Bonch-Osmolovskaya E.A."/>
            <person name="Tourova T.P."/>
            <person name="Chernych N.A."/>
            <person name="Lebedinsky A.V."/>
        </authorList>
    </citation>
    <scope>NUCLEOTIDE SEQUENCE [LARGE SCALE GENOMIC DNA]</scope>
    <source>
        <strain evidence="10 11">SR</strain>
    </source>
</reference>
<dbReference type="Pfam" id="PF04509">
    <property type="entry name" value="CheC"/>
    <property type="match status" value="2"/>
</dbReference>
<keyword evidence="5" id="KW-0283">Flagellar rotation</keyword>
<dbReference type="GO" id="GO:0003774">
    <property type="term" value="F:cytoskeletal motor activity"/>
    <property type="evidence" value="ECO:0007669"/>
    <property type="project" value="InterPro"/>
</dbReference>
<accession>A0A3D8P7T8</accession>
<comment type="caution">
    <text evidence="10">The sequence shown here is derived from an EMBL/GenBank/DDBJ whole genome shotgun (WGS) entry which is preliminary data.</text>
</comment>
<dbReference type="AlphaFoldDB" id="A0A3D8P7T8"/>
<dbReference type="OrthoDB" id="9773459at2"/>
<feature type="domain" description="CheC-like protein" evidence="9">
    <location>
        <begin position="135"/>
        <end position="170"/>
    </location>
</feature>
<keyword evidence="10" id="KW-0966">Cell projection</keyword>
<dbReference type="Proteomes" id="UP000256329">
    <property type="component" value="Unassembled WGS sequence"/>
</dbReference>
<dbReference type="Pfam" id="PF01052">
    <property type="entry name" value="FliMN_C"/>
    <property type="match status" value="1"/>
</dbReference>
<keyword evidence="6" id="KW-0472">Membrane</keyword>
<evidence type="ECO:0000259" key="8">
    <source>
        <dbReference type="Pfam" id="PF01052"/>
    </source>
</evidence>
<evidence type="ECO:0000256" key="2">
    <source>
        <dbReference type="ARBA" id="ARBA00009226"/>
    </source>
</evidence>
<feature type="domain" description="Flagellar motor switch protein FliN-like C-terminal" evidence="8">
    <location>
        <begin position="273"/>
        <end position="343"/>
    </location>
</feature>
<keyword evidence="10" id="KW-0282">Flagellum</keyword>
<dbReference type="InterPro" id="IPR001543">
    <property type="entry name" value="FliN-like_C"/>
</dbReference>
<dbReference type="SUPFAM" id="SSF103039">
    <property type="entry name" value="CheC-like"/>
    <property type="match status" value="1"/>
</dbReference>
<evidence type="ECO:0000313" key="10">
    <source>
        <dbReference type="EMBL" id="RDV84698.1"/>
    </source>
</evidence>
<organism evidence="10 11">
    <name type="scientific">Ammonifex thiophilus</name>
    <dbReference type="NCBI Taxonomy" id="444093"/>
    <lineage>
        <taxon>Bacteria</taxon>
        <taxon>Bacillati</taxon>
        <taxon>Bacillota</taxon>
        <taxon>Clostridia</taxon>
        <taxon>Thermoanaerobacterales</taxon>
        <taxon>Thermoanaerobacteraceae</taxon>
        <taxon>Ammonifex</taxon>
    </lineage>
</organism>
<dbReference type="PANTHER" id="PTHR43484">
    <property type="match status" value="1"/>
</dbReference>
<dbReference type="Gene3D" id="3.40.1550.10">
    <property type="entry name" value="CheC-like"/>
    <property type="match status" value="1"/>
</dbReference>
<dbReference type="GO" id="GO:0071973">
    <property type="term" value="P:bacterial-type flagellum-dependent cell motility"/>
    <property type="evidence" value="ECO:0007669"/>
    <property type="project" value="InterPro"/>
</dbReference>
<keyword evidence="3" id="KW-1003">Cell membrane</keyword>
<keyword evidence="4" id="KW-0145">Chemotaxis</keyword>
<dbReference type="InterPro" id="IPR051469">
    <property type="entry name" value="FliN/MopA/SpaO"/>
</dbReference>
<dbReference type="NCBIfam" id="NF005995">
    <property type="entry name" value="PRK08119.1"/>
    <property type="match status" value="1"/>
</dbReference>
<feature type="region of interest" description="Disordered" evidence="7">
    <location>
        <begin position="13"/>
        <end position="39"/>
    </location>
</feature>
<dbReference type="InterPro" id="IPR007597">
    <property type="entry name" value="CheC"/>
</dbReference>
<dbReference type="InterPro" id="IPR001172">
    <property type="entry name" value="FliN_T3SS_HrcQb"/>
</dbReference>
<dbReference type="EMBL" id="QSLN01000001">
    <property type="protein sequence ID" value="RDV84698.1"/>
    <property type="molecule type" value="Genomic_DNA"/>
</dbReference>
<dbReference type="GO" id="GO:0005886">
    <property type="term" value="C:plasma membrane"/>
    <property type="evidence" value="ECO:0007669"/>
    <property type="project" value="UniProtKB-SubCell"/>
</dbReference>
<evidence type="ECO:0000259" key="9">
    <source>
        <dbReference type="Pfam" id="PF04509"/>
    </source>
</evidence>